<sequence>MRRPYPYYILILLALAIAAYAVLVYGLMPIGKVVHPDMRANFEAHATIVYTHIFASSIALAVGVLQFSKTLRVRHIQWHRWLGRIYLAFGVIPGGLAGLLMAFHAYGGLVSQLGFGVLALLWLFSGVSAYRAIRRGDIKAHQEWMIGNYALTCAAISLRLYLPLSMVAGIPFELAYPAIAWLCWVPNLIYARWMITQNRSRNANEAKET</sequence>
<feature type="transmembrane region" description="Helical" evidence="1">
    <location>
        <begin position="7"/>
        <end position="28"/>
    </location>
</feature>
<reference evidence="2" key="1">
    <citation type="submission" date="2023-09" db="EMBL/GenBank/DDBJ databases">
        <title>Undibacterium sp. 20NA77.5 isolated from freshwater.</title>
        <authorList>
            <person name="Le V."/>
            <person name="Ko S.-R."/>
            <person name="Ahn C.-Y."/>
            <person name="Oh H.-M."/>
        </authorList>
    </citation>
    <scope>NUCLEOTIDE SEQUENCE</scope>
    <source>
        <strain evidence="2">20NA77.5</strain>
    </source>
</reference>
<dbReference type="InterPro" id="IPR018750">
    <property type="entry name" value="DUF2306_membrane"/>
</dbReference>
<proteinExistence type="predicted"/>
<keyword evidence="3" id="KW-1185">Reference proteome</keyword>
<organism evidence="2 3">
    <name type="scientific">Undibacterium cyanobacteriorum</name>
    <dbReference type="NCBI Taxonomy" id="3073561"/>
    <lineage>
        <taxon>Bacteria</taxon>
        <taxon>Pseudomonadati</taxon>
        <taxon>Pseudomonadota</taxon>
        <taxon>Betaproteobacteria</taxon>
        <taxon>Burkholderiales</taxon>
        <taxon>Oxalobacteraceae</taxon>
        <taxon>Undibacterium</taxon>
    </lineage>
</organism>
<dbReference type="EMBL" id="CP133720">
    <property type="protein sequence ID" value="WMW80558.1"/>
    <property type="molecule type" value="Genomic_DNA"/>
</dbReference>
<dbReference type="Proteomes" id="UP001181355">
    <property type="component" value="Chromosome"/>
</dbReference>
<evidence type="ECO:0000313" key="2">
    <source>
        <dbReference type="EMBL" id="WMW80558.1"/>
    </source>
</evidence>
<accession>A0ABY9RH62</accession>
<feature type="transmembrane region" description="Helical" evidence="1">
    <location>
        <begin position="145"/>
        <end position="162"/>
    </location>
</feature>
<protein>
    <submittedName>
        <fullName evidence="2">DUF2306 domain-containing protein</fullName>
    </submittedName>
</protein>
<evidence type="ECO:0000256" key="1">
    <source>
        <dbReference type="SAM" id="Phobius"/>
    </source>
</evidence>
<keyword evidence="1" id="KW-0812">Transmembrane</keyword>
<feature type="transmembrane region" description="Helical" evidence="1">
    <location>
        <begin position="113"/>
        <end position="133"/>
    </location>
</feature>
<dbReference type="Pfam" id="PF10067">
    <property type="entry name" value="DUF2306"/>
    <property type="match status" value="1"/>
</dbReference>
<feature type="transmembrane region" description="Helical" evidence="1">
    <location>
        <begin position="85"/>
        <end position="107"/>
    </location>
</feature>
<gene>
    <name evidence="2" type="ORF">RF679_18245</name>
</gene>
<feature type="transmembrane region" description="Helical" evidence="1">
    <location>
        <begin position="48"/>
        <end position="65"/>
    </location>
</feature>
<feature type="transmembrane region" description="Helical" evidence="1">
    <location>
        <begin position="174"/>
        <end position="191"/>
    </location>
</feature>
<name>A0ABY9RH62_9BURK</name>
<dbReference type="RefSeq" id="WP_309482050.1">
    <property type="nucleotide sequence ID" value="NZ_CP133720.1"/>
</dbReference>
<keyword evidence="1" id="KW-0472">Membrane</keyword>
<keyword evidence="1" id="KW-1133">Transmembrane helix</keyword>
<evidence type="ECO:0000313" key="3">
    <source>
        <dbReference type="Proteomes" id="UP001181355"/>
    </source>
</evidence>